<dbReference type="GO" id="GO:0071035">
    <property type="term" value="P:nuclear polyadenylation-dependent rRNA catabolic process"/>
    <property type="evidence" value="ECO:0007669"/>
    <property type="project" value="TreeGrafter"/>
</dbReference>
<keyword evidence="5" id="KW-1133">Transmembrane helix</keyword>
<dbReference type="GO" id="GO:0000176">
    <property type="term" value="C:nuclear exosome (RNase complex)"/>
    <property type="evidence" value="ECO:0007669"/>
    <property type="project" value="TreeGrafter"/>
</dbReference>
<evidence type="ECO:0000313" key="6">
    <source>
        <dbReference type="EMBL" id="CAI9263556.1"/>
    </source>
</evidence>
<dbReference type="GO" id="GO:0034473">
    <property type="term" value="P:U1 snRNA 3'-end processing"/>
    <property type="evidence" value="ECO:0007669"/>
    <property type="project" value="TreeGrafter"/>
</dbReference>
<evidence type="ECO:0000256" key="1">
    <source>
        <dbReference type="ARBA" id="ARBA00004123"/>
    </source>
</evidence>
<keyword evidence="5" id="KW-0472">Membrane</keyword>
<sequence length="213" mass="23812">MADPSFDTGHHTHFDIELGRIIDCGLRESRTVDTKSLCIIAGKLVWSIQIDLHIIDNGGYDDEVGIGNNSLCLLYFVRSHPLICKMDPKLAWHFGSLSKVSQDAFTAAIVVSIAFSFIHASLVVAIMKTRLRAMVARDEFIRRRNKAATIVQCRLPFVHEKVTATPYKFAISAHMTNLLMHSPNHSLVLHSKDYVPRLESPDGSSILRGCIKE</sequence>
<name>A0AA35UYY8_LACSI</name>
<evidence type="ECO:0000256" key="5">
    <source>
        <dbReference type="SAM" id="Phobius"/>
    </source>
</evidence>
<dbReference type="PANTHER" id="PTHR11097:SF14">
    <property type="entry name" value="EXOSOME COMPLEX COMPONENT RRP45"/>
    <property type="match status" value="1"/>
</dbReference>
<dbReference type="InterPro" id="IPR027408">
    <property type="entry name" value="PNPase/RNase_PH_dom_sf"/>
</dbReference>
<dbReference type="GO" id="GO:0071038">
    <property type="term" value="P:TRAMP-dependent tRNA surveillance pathway"/>
    <property type="evidence" value="ECO:0007669"/>
    <property type="project" value="TreeGrafter"/>
</dbReference>
<proteinExistence type="inferred from homology"/>
<dbReference type="InterPro" id="IPR050590">
    <property type="entry name" value="Exosome_comp_Rrp42_subfam"/>
</dbReference>
<evidence type="ECO:0000256" key="2">
    <source>
        <dbReference type="ARBA" id="ARBA00004496"/>
    </source>
</evidence>
<dbReference type="GO" id="GO:0000467">
    <property type="term" value="P:exonucleolytic trimming to generate mature 3'-end of 5.8S rRNA from tricistronic rRNA transcript (SSU-rRNA, 5.8S rRNA, LSU-rRNA)"/>
    <property type="evidence" value="ECO:0007669"/>
    <property type="project" value="TreeGrafter"/>
</dbReference>
<evidence type="ECO:0000256" key="3">
    <source>
        <dbReference type="ARBA" id="ARBA00006678"/>
    </source>
</evidence>
<keyword evidence="7" id="KW-1185">Reference proteome</keyword>
<dbReference type="EMBL" id="OX465086">
    <property type="protein sequence ID" value="CAI9263556.1"/>
    <property type="molecule type" value="Genomic_DNA"/>
</dbReference>
<evidence type="ECO:0000313" key="7">
    <source>
        <dbReference type="Proteomes" id="UP001177003"/>
    </source>
</evidence>
<comment type="subcellular location">
    <subcellularLocation>
        <location evidence="2">Cytoplasm</location>
    </subcellularLocation>
    <subcellularLocation>
        <location evidence="1">Nucleus</location>
    </subcellularLocation>
</comment>
<dbReference type="InterPro" id="IPR020568">
    <property type="entry name" value="Ribosomal_Su5_D2-typ_SF"/>
</dbReference>
<reference evidence="6" key="1">
    <citation type="submission" date="2023-04" db="EMBL/GenBank/DDBJ databases">
        <authorList>
            <person name="Vijverberg K."/>
            <person name="Xiong W."/>
            <person name="Schranz E."/>
        </authorList>
    </citation>
    <scope>NUCLEOTIDE SEQUENCE</scope>
</reference>
<dbReference type="AlphaFoldDB" id="A0AA35UYY8"/>
<keyword evidence="4" id="KW-0963">Cytoplasm</keyword>
<dbReference type="GO" id="GO:0016075">
    <property type="term" value="P:rRNA catabolic process"/>
    <property type="evidence" value="ECO:0007669"/>
    <property type="project" value="TreeGrafter"/>
</dbReference>
<protein>
    <submittedName>
        <fullName evidence="6">Uncharacterized protein</fullName>
    </submittedName>
</protein>
<keyword evidence="5" id="KW-0812">Transmembrane</keyword>
<dbReference type="Gene3D" id="3.30.230.70">
    <property type="entry name" value="GHMP Kinase, N-terminal domain"/>
    <property type="match status" value="1"/>
</dbReference>
<dbReference type="GO" id="GO:0034475">
    <property type="term" value="P:U4 snRNA 3'-end processing"/>
    <property type="evidence" value="ECO:0007669"/>
    <property type="project" value="TreeGrafter"/>
</dbReference>
<comment type="similarity">
    <text evidence="3">Belongs to the RNase PH family.</text>
</comment>
<dbReference type="PANTHER" id="PTHR11097">
    <property type="entry name" value="EXOSOME COMPLEX EXONUCLEASE RIBOSOMAL RNA PROCESSING PROTEIN"/>
    <property type="match status" value="1"/>
</dbReference>
<organism evidence="6 7">
    <name type="scientific">Lactuca saligna</name>
    <name type="common">Willowleaf lettuce</name>
    <dbReference type="NCBI Taxonomy" id="75948"/>
    <lineage>
        <taxon>Eukaryota</taxon>
        <taxon>Viridiplantae</taxon>
        <taxon>Streptophyta</taxon>
        <taxon>Embryophyta</taxon>
        <taxon>Tracheophyta</taxon>
        <taxon>Spermatophyta</taxon>
        <taxon>Magnoliopsida</taxon>
        <taxon>eudicotyledons</taxon>
        <taxon>Gunneridae</taxon>
        <taxon>Pentapetalae</taxon>
        <taxon>asterids</taxon>
        <taxon>campanulids</taxon>
        <taxon>Asterales</taxon>
        <taxon>Asteraceae</taxon>
        <taxon>Cichorioideae</taxon>
        <taxon>Cichorieae</taxon>
        <taxon>Lactucinae</taxon>
        <taxon>Lactuca</taxon>
    </lineage>
</organism>
<dbReference type="Proteomes" id="UP001177003">
    <property type="component" value="Chromosome 0"/>
</dbReference>
<dbReference type="GO" id="GO:0034476">
    <property type="term" value="P:U5 snRNA 3'-end processing"/>
    <property type="evidence" value="ECO:0007669"/>
    <property type="project" value="TreeGrafter"/>
</dbReference>
<dbReference type="GO" id="GO:0000177">
    <property type="term" value="C:cytoplasmic exosome (RNase complex)"/>
    <property type="evidence" value="ECO:0007669"/>
    <property type="project" value="TreeGrafter"/>
</dbReference>
<gene>
    <name evidence="6" type="ORF">LSALG_LOCUS4239</name>
</gene>
<dbReference type="GO" id="GO:0035925">
    <property type="term" value="F:mRNA 3'-UTR AU-rich region binding"/>
    <property type="evidence" value="ECO:0007669"/>
    <property type="project" value="TreeGrafter"/>
</dbReference>
<evidence type="ECO:0000256" key="4">
    <source>
        <dbReference type="ARBA" id="ARBA00022490"/>
    </source>
</evidence>
<dbReference type="SUPFAM" id="SSF54211">
    <property type="entry name" value="Ribosomal protein S5 domain 2-like"/>
    <property type="match status" value="1"/>
</dbReference>
<feature type="transmembrane region" description="Helical" evidence="5">
    <location>
        <begin position="104"/>
        <end position="127"/>
    </location>
</feature>
<accession>A0AA35UYY8</accession>
<dbReference type="GO" id="GO:0071028">
    <property type="term" value="P:nuclear mRNA surveillance"/>
    <property type="evidence" value="ECO:0007669"/>
    <property type="project" value="TreeGrafter"/>
</dbReference>